<sequence length="148" mass="16291">MQGIEETRQMASPCRKGHRPSVYTSRHCRVSSILRSPIIGYLVVICVMYGLKQLSLLSLMLLSVSAAKNSKRTIVGIETADKSRGIDVPLNDCHAIEEEDVLTVSLRKPCRLFTGPDCTGHNTFLSPGDHSSKDPIPVIESIFCQSSF</sequence>
<keyword evidence="4" id="KW-1185">Reference proteome</keyword>
<name>A0A1V6RUK9_9EURO</name>
<keyword evidence="2" id="KW-0472">Membrane</keyword>
<organism evidence="3 4">
    <name type="scientific">Penicillium vulpinum</name>
    <dbReference type="NCBI Taxonomy" id="29845"/>
    <lineage>
        <taxon>Eukaryota</taxon>
        <taxon>Fungi</taxon>
        <taxon>Dikarya</taxon>
        <taxon>Ascomycota</taxon>
        <taxon>Pezizomycotina</taxon>
        <taxon>Eurotiomycetes</taxon>
        <taxon>Eurotiomycetidae</taxon>
        <taxon>Eurotiales</taxon>
        <taxon>Aspergillaceae</taxon>
        <taxon>Penicillium</taxon>
    </lineage>
</organism>
<proteinExistence type="predicted"/>
<feature type="transmembrane region" description="Helical" evidence="2">
    <location>
        <begin position="38"/>
        <end position="62"/>
    </location>
</feature>
<evidence type="ECO:0000313" key="3">
    <source>
        <dbReference type="EMBL" id="OQE05220.1"/>
    </source>
</evidence>
<protein>
    <submittedName>
        <fullName evidence="3">Uncharacterized protein</fullName>
    </submittedName>
</protein>
<keyword evidence="2" id="KW-1133">Transmembrane helix</keyword>
<gene>
    <name evidence="3" type="ORF">PENVUL_c026G07511</name>
</gene>
<evidence type="ECO:0000256" key="1">
    <source>
        <dbReference type="SAM" id="MobiDB-lite"/>
    </source>
</evidence>
<comment type="caution">
    <text evidence="3">The sequence shown here is derived from an EMBL/GenBank/DDBJ whole genome shotgun (WGS) entry which is preliminary data.</text>
</comment>
<keyword evidence="2" id="KW-0812">Transmembrane</keyword>
<reference evidence="4" key="1">
    <citation type="journal article" date="2017" name="Nat. Microbiol.">
        <title>Global analysis of biosynthetic gene clusters reveals vast potential of secondary metabolite production in Penicillium species.</title>
        <authorList>
            <person name="Nielsen J.C."/>
            <person name="Grijseels S."/>
            <person name="Prigent S."/>
            <person name="Ji B."/>
            <person name="Dainat J."/>
            <person name="Nielsen K.F."/>
            <person name="Frisvad J.C."/>
            <person name="Workman M."/>
            <person name="Nielsen J."/>
        </authorList>
    </citation>
    <scope>NUCLEOTIDE SEQUENCE [LARGE SCALE GENOMIC DNA]</scope>
    <source>
        <strain evidence="4">IBT 29486</strain>
    </source>
</reference>
<dbReference type="Proteomes" id="UP000191518">
    <property type="component" value="Unassembled WGS sequence"/>
</dbReference>
<dbReference type="EMBL" id="MDYP01000026">
    <property type="protein sequence ID" value="OQE05220.1"/>
    <property type="molecule type" value="Genomic_DNA"/>
</dbReference>
<accession>A0A1V6RUK9</accession>
<evidence type="ECO:0000313" key="4">
    <source>
        <dbReference type="Proteomes" id="UP000191518"/>
    </source>
</evidence>
<dbReference type="AlphaFoldDB" id="A0A1V6RUK9"/>
<feature type="region of interest" description="Disordered" evidence="1">
    <location>
        <begin position="1"/>
        <end position="21"/>
    </location>
</feature>
<evidence type="ECO:0000256" key="2">
    <source>
        <dbReference type="SAM" id="Phobius"/>
    </source>
</evidence>